<dbReference type="Gene3D" id="3.40.50.1390">
    <property type="entry name" value="Resolvase, N-terminal catalytic domain"/>
    <property type="match status" value="1"/>
</dbReference>
<dbReference type="InterPro" id="IPR038109">
    <property type="entry name" value="DNA_bind_recomb_sf"/>
</dbReference>
<dbReference type="InterPro" id="IPR050639">
    <property type="entry name" value="SSR_resolvase"/>
</dbReference>
<evidence type="ECO:0000313" key="4">
    <source>
        <dbReference type="EMBL" id="KKS99583.1"/>
    </source>
</evidence>
<dbReference type="EMBL" id="LCFS01000018">
    <property type="protein sequence ID" value="KKS99583.1"/>
    <property type="molecule type" value="Genomic_DNA"/>
</dbReference>
<dbReference type="InterPro" id="IPR011109">
    <property type="entry name" value="DNA_bind_recombinase_dom"/>
</dbReference>
<evidence type="ECO:0000259" key="3">
    <source>
        <dbReference type="PROSITE" id="PS51737"/>
    </source>
</evidence>
<dbReference type="SMART" id="SM00857">
    <property type="entry name" value="Resolvase"/>
    <property type="match status" value="1"/>
</dbReference>
<dbReference type="SUPFAM" id="SSF53041">
    <property type="entry name" value="Resolvase-like"/>
    <property type="match status" value="1"/>
</dbReference>
<evidence type="ECO:0000256" key="1">
    <source>
        <dbReference type="SAM" id="Coils"/>
    </source>
</evidence>
<organism evidence="4 5">
    <name type="scientific">Candidatus Nomurabacteria bacterium GW2011_GWA2_43_15</name>
    <dbReference type="NCBI Taxonomy" id="1618738"/>
    <lineage>
        <taxon>Bacteria</taxon>
        <taxon>Candidatus Nomuraibacteriota</taxon>
    </lineage>
</organism>
<dbReference type="PROSITE" id="PS51736">
    <property type="entry name" value="RECOMBINASES_3"/>
    <property type="match status" value="1"/>
</dbReference>
<dbReference type="InterPro" id="IPR025827">
    <property type="entry name" value="Zn_ribbon_recom_dom"/>
</dbReference>
<dbReference type="PROSITE" id="PS51737">
    <property type="entry name" value="RECOMBINASE_DNA_BIND"/>
    <property type="match status" value="1"/>
</dbReference>
<dbReference type="Pfam" id="PF13408">
    <property type="entry name" value="Zn_ribbon_recom"/>
    <property type="match status" value="1"/>
</dbReference>
<dbReference type="Gene3D" id="3.90.1750.20">
    <property type="entry name" value="Putative Large Serine Recombinase, Chain B, Domain 2"/>
    <property type="match status" value="1"/>
</dbReference>
<keyword evidence="1" id="KW-0175">Coiled coil</keyword>
<dbReference type="Proteomes" id="UP000034646">
    <property type="component" value="Unassembled WGS sequence"/>
</dbReference>
<feature type="domain" description="Recombinase" evidence="3">
    <location>
        <begin position="158"/>
        <end position="265"/>
    </location>
</feature>
<proteinExistence type="predicted"/>
<dbReference type="PANTHER" id="PTHR30461:SF23">
    <property type="entry name" value="DNA RECOMBINASE-RELATED"/>
    <property type="match status" value="1"/>
</dbReference>
<dbReference type="InterPro" id="IPR036162">
    <property type="entry name" value="Resolvase-like_N_sf"/>
</dbReference>
<accession>A0A0G1GLI2</accession>
<dbReference type="GO" id="GO:0003677">
    <property type="term" value="F:DNA binding"/>
    <property type="evidence" value="ECO:0007669"/>
    <property type="project" value="InterPro"/>
</dbReference>
<dbReference type="Pfam" id="PF00239">
    <property type="entry name" value="Resolvase"/>
    <property type="match status" value="1"/>
</dbReference>
<dbReference type="GO" id="GO:0000150">
    <property type="term" value="F:DNA strand exchange activity"/>
    <property type="evidence" value="ECO:0007669"/>
    <property type="project" value="InterPro"/>
</dbReference>
<reference evidence="4 5" key="1">
    <citation type="journal article" date="2015" name="Nature">
        <title>rRNA introns, odd ribosomes, and small enigmatic genomes across a large radiation of phyla.</title>
        <authorList>
            <person name="Brown C.T."/>
            <person name="Hug L.A."/>
            <person name="Thomas B.C."/>
            <person name="Sharon I."/>
            <person name="Castelle C.J."/>
            <person name="Singh A."/>
            <person name="Wilkins M.J."/>
            <person name="Williams K.H."/>
            <person name="Banfield J.F."/>
        </authorList>
    </citation>
    <scope>NUCLEOTIDE SEQUENCE [LARGE SCALE GENOMIC DNA]</scope>
</reference>
<name>A0A0G1GLI2_9BACT</name>
<gene>
    <name evidence="4" type="ORF">UV76_C0018G0001</name>
</gene>
<dbReference type="Pfam" id="PF07508">
    <property type="entry name" value="Recombinase"/>
    <property type="match status" value="1"/>
</dbReference>
<sequence>MSSQKFFLYARKSTDVEDKQVLSIDAQLTELRSFAREQNLEVVEEFIEKQSAKIPGRPIFGQMLKRIERGEVSGIVSWHPDRLARNSVDGGQIVYFLDIGKLASLKFPTHWFENTPQGKFSLSMAFVQSKYYVDSLSENTKRGLRQKVRMGIFPSQAPLGYINDSRTKTIVVEKKKAKIIRLAFERYAKGNQRLEDISNFLAKSGITSRTGKKIHKNRTTFILSNPFYTGLFNYAGELHEGKHEPIISKKLFDSVQEVMKLRGQPERKSKNEPQPFCGLISCTECGMMITGEYKVKKQKNGNVHNYTYYHCTKKNKLVKCSQPCIRGEELNNQLSSLIQKVSLPRDWAEELEKMARADFKNSAQSVSASVKEKETKISVISQKLERLLNTYLDQDIEKEIYRVEKAKLILQKKSLEEEMTSLSHKQNNWLEPLLDWLKVAQNLNRIARDNDLFAKKVVAKEIFGSNLLLGEKTVRASTPKILNSFGKMGGNQWDALRASHLLASKKSFSSFVVFRTLNWTSIKDELQFSNIINWKQLAPNLA</sequence>
<dbReference type="InterPro" id="IPR006119">
    <property type="entry name" value="Resolv_N"/>
</dbReference>
<feature type="coiled-coil region" evidence="1">
    <location>
        <begin position="370"/>
        <end position="425"/>
    </location>
</feature>
<protein>
    <submittedName>
        <fullName evidence="4">Recombinase</fullName>
    </submittedName>
</protein>
<evidence type="ECO:0000259" key="2">
    <source>
        <dbReference type="PROSITE" id="PS51736"/>
    </source>
</evidence>
<comment type="caution">
    <text evidence="4">The sequence shown here is derived from an EMBL/GenBank/DDBJ whole genome shotgun (WGS) entry which is preliminary data.</text>
</comment>
<feature type="domain" description="Resolvase/invertase-type recombinase catalytic" evidence="2">
    <location>
        <begin position="5"/>
        <end position="151"/>
    </location>
</feature>
<evidence type="ECO:0000313" key="5">
    <source>
        <dbReference type="Proteomes" id="UP000034646"/>
    </source>
</evidence>
<dbReference type="CDD" id="cd00338">
    <property type="entry name" value="Ser_Recombinase"/>
    <property type="match status" value="1"/>
</dbReference>
<dbReference type="AlphaFoldDB" id="A0A0G1GLI2"/>
<dbReference type="PANTHER" id="PTHR30461">
    <property type="entry name" value="DNA-INVERTASE FROM LAMBDOID PROPHAGE"/>
    <property type="match status" value="1"/>
</dbReference>